<evidence type="ECO:0000256" key="6">
    <source>
        <dbReference type="ARBA" id="ARBA00023002"/>
    </source>
</evidence>
<dbReference type="InterPro" id="IPR008927">
    <property type="entry name" value="6-PGluconate_DH-like_C_sf"/>
</dbReference>
<dbReference type="InterPro" id="IPR013328">
    <property type="entry name" value="6PGD_dom2"/>
</dbReference>
<organism evidence="12 13">
    <name type="scientific">Nannocystis exedens</name>
    <dbReference type="NCBI Taxonomy" id="54"/>
    <lineage>
        <taxon>Bacteria</taxon>
        <taxon>Pseudomonadati</taxon>
        <taxon>Myxococcota</taxon>
        <taxon>Polyangia</taxon>
        <taxon>Nannocystales</taxon>
        <taxon>Nannocystaceae</taxon>
        <taxon>Nannocystis</taxon>
    </lineage>
</organism>
<dbReference type="GO" id="GO:0015940">
    <property type="term" value="P:pantothenate biosynthetic process"/>
    <property type="evidence" value="ECO:0007669"/>
    <property type="project" value="UniProtKB-UniPathway"/>
</dbReference>
<dbReference type="SUPFAM" id="SSF51735">
    <property type="entry name" value="NAD(P)-binding Rossmann-fold domains"/>
    <property type="match status" value="1"/>
</dbReference>
<evidence type="ECO:0000256" key="4">
    <source>
        <dbReference type="ARBA" id="ARBA00019465"/>
    </source>
</evidence>
<keyword evidence="6 9" id="KW-0560">Oxidoreductase</keyword>
<name>A0A1I1VQH9_9BACT</name>
<evidence type="ECO:0000313" key="13">
    <source>
        <dbReference type="Proteomes" id="UP000199400"/>
    </source>
</evidence>
<comment type="function">
    <text evidence="9">Catalyzes the NADPH-dependent reduction of ketopantoate into pantoic acid.</text>
</comment>
<dbReference type="Gene3D" id="1.10.1040.10">
    <property type="entry name" value="N-(1-d-carboxylethyl)-l-norvaline Dehydrogenase, domain 2"/>
    <property type="match status" value="1"/>
</dbReference>
<evidence type="ECO:0000256" key="9">
    <source>
        <dbReference type="RuleBase" id="RU362068"/>
    </source>
</evidence>
<dbReference type="NCBIfam" id="TIGR00745">
    <property type="entry name" value="apbA_panE"/>
    <property type="match status" value="1"/>
</dbReference>
<dbReference type="GO" id="GO:0005737">
    <property type="term" value="C:cytoplasm"/>
    <property type="evidence" value="ECO:0007669"/>
    <property type="project" value="TreeGrafter"/>
</dbReference>
<evidence type="ECO:0000313" key="12">
    <source>
        <dbReference type="EMBL" id="SFD85307.1"/>
    </source>
</evidence>
<dbReference type="EMBL" id="FOMX01000005">
    <property type="protein sequence ID" value="SFD85307.1"/>
    <property type="molecule type" value="Genomic_DNA"/>
</dbReference>
<comment type="catalytic activity">
    <reaction evidence="8 9">
        <text>(R)-pantoate + NADP(+) = 2-dehydropantoate + NADPH + H(+)</text>
        <dbReference type="Rhea" id="RHEA:16233"/>
        <dbReference type="ChEBI" id="CHEBI:11561"/>
        <dbReference type="ChEBI" id="CHEBI:15378"/>
        <dbReference type="ChEBI" id="CHEBI:15980"/>
        <dbReference type="ChEBI" id="CHEBI:57783"/>
        <dbReference type="ChEBI" id="CHEBI:58349"/>
        <dbReference type="EC" id="1.1.1.169"/>
    </reaction>
</comment>
<dbReference type="AlphaFoldDB" id="A0A1I1VQH9"/>
<dbReference type="STRING" id="54.SAMN02745121_01871"/>
<proteinExistence type="inferred from homology"/>
<keyword evidence="13" id="KW-1185">Reference proteome</keyword>
<dbReference type="Gene3D" id="3.40.50.720">
    <property type="entry name" value="NAD(P)-binding Rossmann-like Domain"/>
    <property type="match status" value="1"/>
</dbReference>
<evidence type="ECO:0000259" key="10">
    <source>
        <dbReference type="Pfam" id="PF02558"/>
    </source>
</evidence>
<dbReference type="InterPro" id="IPR013332">
    <property type="entry name" value="KPR_N"/>
</dbReference>
<dbReference type="InterPro" id="IPR013752">
    <property type="entry name" value="KPA_reductase"/>
</dbReference>
<dbReference type="Proteomes" id="UP000199400">
    <property type="component" value="Unassembled WGS sequence"/>
</dbReference>
<gene>
    <name evidence="12" type="ORF">SAMN02745121_01871</name>
</gene>
<dbReference type="UniPathway" id="UPA00028">
    <property type="reaction ID" value="UER00004"/>
</dbReference>
<feature type="domain" description="Ketopantoate reductase N-terminal" evidence="10">
    <location>
        <begin position="18"/>
        <end position="161"/>
    </location>
</feature>
<dbReference type="SUPFAM" id="SSF48179">
    <property type="entry name" value="6-phosphogluconate dehydrogenase C-terminal domain-like"/>
    <property type="match status" value="1"/>
</dbReference>
<evidence type="ECO:0000256" key="2">
    <source>
        <dbReference type="ARBA" id="ARBA00007870"/>
    </source>
</evidence>
<dbReference type="Pfam" id="PF02558">
    <property type="entry name" value="ApbA"/>
    <property type="match status" value="1"/>
</dbReference>
<evidence type="ECO:0000256" key="7">
    <source>
        <dbReference type="ARBA" id="ARBA00032024"/>
    </source>
</evidence>
<keyword evidence="5 9" id="KW-0521">NADP</keyword>
<keyword evidence="9" id="KW-0566">Pantothenate biosynthesis</keyword>
<reference evidence="13" key="1">
    <citation type="submission" date="2016-10" db="EMBL/GenBank/DDBJ databases">
        <authorList>
            <person name="Varghese N."/>
            <person name="Submissions S."/>
        </authorList>
    </citation>
    <scope>NUCLEOTIDE SEQUENCE [LARGE SCALE GENOMIC DNA]</scope>
    <source>
        <strain evidence="13">ATCC 25963</strain>
    </source>
</reference>
<evidence type="ECO:0000256" key="3">
    <source>
        <dbReference type="ARBA" id="ARBA00013014"/>
    </source>
</evidence>
<evidence type="ECO:0000256" key="1">
    <source>
        <dbReference type="ARBA" id="ARBA00004994"/>
    </source>
</evidence>
<comment type="similarity">
    <text evidence="2 9">Belongs to the ketopantoate reductase family.</text>
</comment>
<comment type="pathway">
    <text evidence="1 9">Cofactor biosynthesis; (R)-pantothenate biosynthesis; (R)-pantoate from 3-methyl-2-oxobutanoate: step 2/2.</text>
</comment>
<dbReference type="PANTHER" id="PTHR21708:SF26">
    <property type="entry name" value="2-DEHYDROPANTOATE 2-REDUCTASE"/>
    <property type="match status" value="1"/>
</dbReference>
<dbReference type="Pfam" id="PF08546">
    <property type="entry name" value="ApbA_C"/>
    <property type="match status" value="1"/>
</dbReference>
<protein>
    <recommendedName>
        <fullName evidence="4 9">2-dehydropantoate 2-reductase</fullName>
        <ecNumber evidence="3 9">1.1.1.169</ecNumber>
    </recommendedName>
    <alternativeName>
        <fullName evidence="7 9">Ketopantoate reductase</fullName>
    </alternativeName>
</protein>
<evidence type="ECO:0000259" key="11">
    <source>
        <dbReference type="Pfam" id="PF08546"/>
    </source>
</evidence>
<dbReference type="GO" id="GO:0008677">
    <property type="term" value="F:2-dehydropantoate 2-reductase activity"/>
    <property type="evidence" value="ECO:0007669"/>
    <property type="project" value="UniProtKB-EC"/>
</dbReference>
<sequence>MCYTRTVMLTSAASPRAIWIVGAGAVGLHLAARLHEAAAVTLVARGPRAAALATEGFELTGAEQRRAFVPVVDFAAEWSVPAGAIVLVAVKATQLAETLEVLAPRLTQGQVLGLCQNGLGIAALARQRAADASLVRVACWLGAGLVGPTTVRVAGVFQLELAADEEPARSHMSELQGLLAAAGYPVTTAASVAACEWRKSLWNLAVSGPCALLDAANGAILDVPELRALAETLLAEARAVAAADGVKLSDADLERVFASTEKTRANDNAMLQDLRRGAATEIAFLNGAVARLAERHGLSAPTHAAVARLVAAREVLAGAVRRE</sequence>
<feature type="domain" description="Ketopantoate reductase C-terminal" evidence="11">
    <location>
        <begin position="194"/>
        <end position="314"/>
    </location>
</feature>
<dbReference type="InterPro" id="IPR051402">
    <property type="entry name" value="KPR-Related"/>
</dbReference>
<dbReference type="OrthoDB" id="5333395at2"/>
<evidence type="ECO:0000256" key="5">
    <source>
        <dbReference type="ARBA" id="ARBA00022857"/>
    </source>
</evidence>
<dbReference type="FunFam" id="1.10.1040.10:FF:000017">
    <property type="entry name" value="2-dehydropantoate 2-reductase"/>
    <property type="match status" value="1"/>
</dbReference>
<dbReference type="PANTHER" id="PTHR21708">
    <property type="entry name" value="PROBABLE 2-DEHYDROPANTOATE 2-REDUCTASE"/>
    <property type="match status" value="1"/>
</dbReference>
<evidence type="ECO:0000256" key="8">
    <source>
        <dbReference type="ARBA" id="ARBA00048793"/>
    </source>
</evidence>
<dbReference type="InterPro" id="IPR036291">
    <property type="entry name" value="NAD(P)-bd_dom_sf"/>
</dbReference>
<accession>A0A1I1VQH9</accession>
<dbReference type="EC" id="1.1.1.169" evidence="3 9"/>
<dbReference type="InterPro" id="IPR003710">
    <property type="entry name" value="ApbA"/>
</dbReference>